<sequence>MAFPTSPSNGDEYTNALGTVYKYLTTDDKWYIINAPINLNDLAEKNHISLANVTAAQHQSAYLFTLSADSTVIQWQTDGAANNNYQDIDLDSYFTVPANTVAAALTMETRDGVLNLLYFGATETDLQNYVHYSQVINISMVENVSFCPLATGNILKFKCLNTVPTAFTRIFIKIVGWWTTT</sequence>
<dbReference type="EMBL" id="LAZR01003024">
    <property type="protein sequence ID" value="KKN22852.1"/>
    <property type="molecule type" value="Genomic_DNA"/>
</dbReference>
<protein>
    <submittedName>
        <fullName evidence="1">Uncharacterized protein</fullName>
    </submittedName>
</protein>
<proteinExistence type="predicted"/>
<organism evidence="1">
    <name type="scientific">marine sediment metagenome</name>
    <dbReference type="NCBI Taxonomy" id="412755"/>
    <lineage>
        <taxon>unclassified sequences</taxon>
        <taxon>metagenomes</taxon>
        <taxon>ecological metagenomes</taxon>
    </lineage>
</organism>
<name>A0A0F9PEG7_9ZZZZ</name>
<dbReference type="AlphaFoldDB" id="A0A0F9PEG7"/>
<gene>
    <name evidence="1" type="ORF">LCGC14_0910820</name>
</gene>
<reference evidence="1" key="1">
    <citation type="journal article" date="2015" name="Nature">
        <title>Complex archaea that bridge the gap between prokaryotes and eukaryotes.</title>
        <authorList>
            <person name="Spang A."/>
            <person name="Saw J.H."/>
            <person name="Jorgensen S.L."/>
            <person name="Zaremba-Niedzwiedzka K."/>
            <person name="Martijn J."/>
            <person name="Lind A.E."/>
            <person name="van Eijk R."/>
            <person name="Schleper C."/>
            <person name="Guy L."/>
            <person name="Ettema T.J."/>
        </authorList>
    </citation>
    <scope>NUCLEOTIDE SEQUENCE</scope>
</reference>
<comment type="caution">
    <text evidence="1">The sequence shown here is derived from an EMBL/GenBank/DDBJ whole genome shotgun (WGS) entry which is preliminary data.</text>
</comment>
<accession>A0A0F9PEG7</accession>
<evidence type="ECO:0000313" key="1">
    <source>
        <dbReference type="EMBL" id="KKN22852.1"/>
    </source>
</evidence>